<gene>
    <name evidence="2" type="ORF">Maq22A_4p60200</name>
</gene>
<organism evidence="2 3">
    <name type="scientific">Methylobacterium aquaticum</name>
    <dbReference type="NCBI Taxonomy" id="270351"/>
    <lineage>
        <taxon>Bacteria</taxon>
        <taxon>Pseudomonadati</taxon>
        <taxon>Pseudomonadota</taxon>
        <taxon>Alphaproteobacteria</taxon>
        <taxon>Hyphomicrobiales</taxon>
        <taxon>Methylobacteriaceae</taxon>
        <taxon>Methylobacterium</taxon>
    </lineage>
</organism>
<dbReference type="PATRIC" id="fig|270351.10.peg.7582"/>
<feature type="region of interest" description="Disordered" evidence="1">
    <location>
        <begin position="1"/>
        <end position="23"/>
    </location>
</feature>
<dbReference type="Proteomes" id="UP000061432">
    <property type="component" value="Plasmid pMaq22A_4p"/>
</dbReference>
<geneLocation type="plasmid" evidence="3">
    <name>pMaq22A_4p DNA</name>
</geneLocation>
<sequence length="81" mass="9376">MGVDMGRSDVQTARRESMPPKLKENVKSVRVPFMVPETWLAPVEEWRRAQQKIPSRGEAIRRLVEIGLEAERNKRHPLKGD</sequence>
<dbReference type="KEGG" id="maqu:Maq22A_4p60200"/>
<accession>A0A0C6FXS1</accession>
<dbReference type="EMBL" id="AP014708">
    <property type="protein sequence ID" value="BAQ50394.1"/>
    <property type="molecule type" value="Genomic_DNA"/>
</dbReference>
<keyword evidence="2" id="KW-0614">Plasmid</keyword>
<evidence type="ECO:0000313" key="3">
    <source>
        <dbReference type="Proteomes" id="UP000061432"/>
    </source>
</evidence>
<reference evidence="2 3" key="1">
    <citation type="journal article" date="2015" name="Genome Announc.">
        <title>Complete Genome Sequence of Methylobacterium aquaticum Strain 22A, Isolated from Racomitrium japonicum Moss.</title>
        <authorList>
            <person name="Tani A."/>
            <person name="Ogura Y."/>
            <person name="Hayashi T."/>
            <person name="Kimbara K."/>
        </authorList>
    </citation>
    <scope>NUCLEOTIDE SEQUENCE [LARGE SCALE GENOMIC DNA]</scope>
    <source>
        <strain evidence="2 3">MA-22A</strain>
        <plasmid evidence="3">Plasmid pMaq22A_4p DNA</plasmid>
    </source>
</reference>
<feature type="compositionally biased region" description="Basic and acidic residues" evidence="1">
    <location>
        <begin position="12"/>
        <end position="23"/>
    </location>
</feature>
<evidence type="ECO:0000256" key="1">
    <source>
        <dbReference type="SAM" id="MobiDB-lite"/>
    </source>
</evidence>
<protein>
    <submittedName>
        <fullName evidence="2">Uncharacterized protein</fullName>
    </submittedName>
</protein>
<proteinExistence type="predicted"/>
<name>A0A0C6FXS1_9HYPH</name>
<evidence type="ECO:0000313" key="2">
    <source>
        <dbReference type="EMBL" id="BAQ50394.1"/>
    </source>
</evidence>
<dbReference type="AlphaFoldDB" id="A0A0C6FXS1"/>
<reference evidence="3" key="2">
    <citation type="submission" date="2015-01" db="EMBL/GenBank/DDBJ databases">
        <title>Complete genome sequence of Methylobacterium aquaticum strain 22A.</title>
        <authorList>
            <person name="Tani A."/>
            <person name="Ogura Y."/>
            <person name="Hayashi T."/>
        </authorList>
    </citation>
    <scope>NUCLEOTIDE SEQUENCE [LARGE SCALE GENOMIC DNA]</scope>
    <source>
        <strain evidence="3">MA-22A</strain>
        <plasmid evidence="3">Plasmid pMaq22A_4p DNA</plasmid>
    </source>
</reference>